<evidence type="ECO:0000259" key="11">
    <source>
        <dbReference type="Pfam" id="PF10243"/>
    </source>
</evidence>
<reference evidence="14" key="1">
    <citation type="submission" date="2025-08" db="UniProtKB">
        <authorList>
            <consortium name="RefSeq"/>
        </authorList>
    </citation>
    <scope>IDENTIFICATION</scope>
</reference>
<dbReference type="InterPro" id="IPR041476">
    <property type="entry name" value="TRAF3IP1_C"/>
</dbReference>
<evidence type="ECO:0000256" key="3">
    <source>
        <dbReference type="ARBA" id="ARBA00022490"/>
    </source>
</evidence>
<evidence type="ECO:0000256" key="4">
    <source>
        <dbReference type="ARBA" id="ARBA00022794"/>
    </source>
</evidence>
<dbReference type="InterPro" id="IPR042576">
    <property type="entry name" value="TRAF3IP1_N_sf"/>
</dbReference>
<evidence type="ECO:0000256" key="2">
    <source>
        <dbReference type="ARBA" id="ARBA00004430"/>
    </source>
</evidence>
<proteinExistence type="inferred from homology"/>
<dbReference type="Proteomes" id="UP000694888">
    <property type="component" value="Unplaced"/>
</dbReference>
<dbReference type="GeneID" id="101859686"/>
<feature type="compositionally biased region" description="Basic and acidic residues" evidence="10">
    <location>
        <begin position="315"/>
        <end position="326"/>
    </location>
</feature>
<feature type="coiled-coil region" evidence="9">
    <location>
        <begin position="695"/>
        <end position="761"/>
    </location>
</feature>
<organism evidence="13 14">
    <name type="scientific">Aplysia californica</name>
    <name type="common">California sea hare</name>
    <dbReference type="NCBI Taxonomy" id="6500"/>
    <lineage>
        <taxon>Eukaryota</taxon>
        <taxon>Metazoa</taxon>
        <taxon>Spiralia</taxon>
        <taxon>Lophotrochozoa</taxon>
        <taxon>Mollusca</taxon>
        <taxon>Gastropoda</taxon>
        <taxon>Heterobranchia</taxon>
        <taxon>Euthyneura</taxon>
        <taxon>Tectipleura</taxon>
        <taxon>Aplysiida</taxon>
        <taxon>Aplysioidea</taxon>
        <taxon>Aplysiidae</taxon>
        <taxon>Aplysia</taxon>
    </lineage>
</organism>
<feature type="compositionally biased region" description="Acidic residues" evidence="10">
    <location>
        <begin position="585"/>
        <end position="594"/>
    </location>
</feature>
<feature type="compositionally biased region" description="Basic and acidic residues" evidence="10">
    <location>
        <begin position="275"/>
        <end position="293"/>
    </location>
</feature>
<gene>
    <name evidence="14" type="primary">LOC101859686</name>
</gene>
<evidence type="ECO:0000256" key="8">
    <source>
        <dbReference type="ARBA" id="ARBA00043971"/>
    </source>
</evidence>
<keyword evidence="13" id="KW-1185">Reference proteome</keyword>
<evidence type="ECO:0000256" key="7">
    <source>
        <dbReference type="ARBA" id="ARBA00023273"/>
    </source>
</evidence>
<dbReference type="Gene3D" id="1.10.418.50">
    <property type="entry name" value="Microtubule-binding protein MIP-T3"/>
    <property type="match status" value="1"/>
</dbReference>
<evidence type="ECO:0000313" key="14">
    <source>
        <dbReference type="RefSeq" id="XP_005113041.2"/>
    </source>
</evidence>
<comment type="similarity">
    <text evidence="8">Belongs to the TRAF3IP1 family.</text>
</comment>
<keyword evidence="3" id="KW-0963">Cytoplasm</keyword>
<evidence type="ECO:0000313" key="13">
    <source>
        <dbReference type="Proteomes" id="UP000694888"/>
    </source>
</evidence>
<evidence type="ECO:0000256" key="9">
    <source>
        <dbReference type="SAM" id="Coils"/>
    </source>
</evidence>
<sequence length="779" mass="85688">MDPKIIKKTQDSLGKIIKKPPLTEKLLSKPPFRFLHDVVTSVLKTTGFMEGLFTESELNSENVKEKDSKMAFLQKAIDMVSAVTGKPLAVKTAKIVAGHEPERTNELLQGLADAVNKNVDNEEYVKKVLKGSGGGGGSAKEERKEKDRTKSADRRKGRDNEEEKKDGERERSREKGDRDRKHDKDREEKGRKHEKDRDHKPERDREKGKEDRHKDRERESKTREKSRDGRDERHRDKSRKGAAASSGQVSGSDAKNSAVSKLSATSTPPHSGLSAREKTKMSGRSSLDKHSLKSTDGAGKKNSLSSLRNGKSHHDRNERGSEEGRTNGRGVAKLPRQLVKEEAVSGKRLTKKDGDRTLADAAGAESDVSGCPGGGARGGGGEVSSSSRETAGMMASTVRRRAPCGDMRSPKSSLCPASGEASGGWREMFVNPQGDGSGLASTRADVGRGDHVDRDQSKEKENESPARVNGEKEEKHEPPSRLQRPASAKGSRRRREAQNHAALGNEDGEDEERAQEEDEEFQKPVVPSHEPVMGEGDLPPQVAAARQLARPSSARPAPPRPKQEASESEPAMRLGTGQPANLIVDDNDDDDEDLNFLVEESAPPPPEPDMTPSKPAEEDDAEHGALVKKMLESKKELEGGSLNQTGQPKKTEIERPVMSDAQRRKQREMVQKEVEKLRGSIQGLTRSANPLGKVMDYVQEDLDSMQQELDKWKSENAQHALDLKREMSVTDRAIEPLRQQLTELERAIGDQLDQIAATKANIIRNDQKIAKMLRGIAGS</sequence>
<keyword evidence="7" id="KW-0966">Cell projection</keyword>
<feature type="compositionally biased region" description="Basic and acidic residues" evidence="10">
    <location>
        <begin position="139"/>
        <end position="235"/>
    </location>
</feature>
<dbReference type="InterPro" id="IPR040468">
    <property type="entry name" value="TRAF3IP1_N"/>
</dbReference>
<evidence type="ECO:0000259" key="12">
    <source>
        <dbReference type="Pfam" id="PF17749"/>
    </source>
</evidence>
<feature type="compositionally biased region" description="Gly residues" evidence="10">
    <location>
        <begin position="371"/>
        <end position="382"/>
    </location>
</feature>
<dbReference type="PANTHER" id="PTHR31363:SF0">
    <property type="entry name" value="TRAF3-INTERACTING PROTEIN 1"/>
    <property type="match status" value="1"/>
</dbReference>
<feature type="compositionally biased region" description="Polar residues" evidence="10">
    <location>
        <begin position="255"/>
        <end position="269"/>
    </location>
</feature>
<dbReference type="Pfam" id="PF17749">
    <property type="entry name" value="MIP-T3_C"/>
    <property type="match status" value="1"/>
</dbReference>
<feature type="region of interest" description="Disordered" evidence="10">
    <location>
        <begin position="128"/>
        <end position="669"/>
    </location>
</feature>
<dbReference type="InterPro" id="IPR018799">
    <property type="entry name" value="TRAF3IP1"/>
</dbReference>
<feature type="compositionally biased region" description="Basic and acidic residues" evidence="10">
    <location>
        <begin position="649"/>
        <end position="669"/>
    </location>
</feature>
<keyword evidence="5 9" id="KW-0175">Coiled coil</keyword>
<dbReference type="PANTHER" id="PTHR31363">
    <property type="entry name" value="TRAF3-INTERACTING PROTEIN 1"/>
    <property type="match status" value="1"/>
</dbReference>
<feature type="compositionally biased region" description="Basic and acidic residues" evidence="10">
    <location>
        <begin position="338"/>
        <end position="358"/>
    </location>
</feature>
<feature type="compositionally biased region" description="Acidic residues" evidence="10">
    <location>
        <begin position="506"/>
        <end position="520"/>
    </location>
</feature>
<name>A0ABM0KAR2_APLCA</name>
<feature type="compositionally biased region" description="Basic and acidic residues" evidence="10">
    <location>
        <begin position="445"/>
        <end position="479"/>
    </location>
</feature>
<feature type="compositionally biased region" description="Basic and acidic residues" evidence="10">
    <location>
        <begin position="622"/>
        <end position="638"/>
    </location>
</feature>
<keyword evidence="6" id="KW-0206">Cytoskeleton</keyword>
<feature type="domain" description="TRAF3-interacting protein 1 C-terminal" evidence="12">
    <location>
        <begin position="618"/>
        <end position="775"/>
    </location>
</feature>
<feature type="compositionally biased region" description="Low complexity" evidence="10">
    <location>
        <begin position="241"/>
        <end position="254"/>
    </location>
</feature>
<evidence type="ECO:0000256" key="1">
    <source>
        <dbReference type="ARBA" id="ARBA00004120"/>
    </source>
</evidence>
<evidence type="ECO:0000256" key="10">
    <source>
        <dbReference type="SAM" id="MobiDB-lite"/>
    </source>
</evidence>
<protein>
    <submittedName>
        <fullName evidence="14">TRAF3-interacting protein 1</fullName>
    </submittedName>
</protein>
<feature type="domain" description="TRAF3-interacting protein 1 N-terminal" evidence="11">
    <location>
        <begin position="6"/>
        <end position="114"/>
    </location>
</feature>
<accession>A0ABM0KAR2</accession>
<comment type="subcellular location">
    <subcellularLocation>
        <location evidence="2">Cytoplasm</location>
        <location evidence="2">Cytoskeleton</location>
        <location evidence="2">Cilium axoneme</location>
    </subcellularLocation>
    <subcellularLocation>
        <location evidence="1">Cytoplasm</location>
        <location evidence="1">Cytoskeleton</location>
        <location evidence="1">Cilium basal body</location>
    </subcellularLocation>
</comment>
<dbReference type="RefSeq" id="XP_005113041.2">
    <property type="nucleotide sequence ID" value="XM_005112984.3"/>
</dbReference>
<evidence type="ECO:0000256" key="5">
    <source>
        <dbReference type="ARBA" id="ARBA00023054"/>
    </source>
</evidence>
<keyword evidence="4" id="KW-0970">Cilium biogenesis/degradation</keyword>
<evidence type="ECO:0000256" key="6">
    <source>
        <dbReference type="ARBA" id="ARBA00023212"/>
    </source>
</evidence>
<feature type="compositionally biased region" description="Low complexity" evidence="10">
    <location>
        <begin position="543"/>
        <end position="555"/>
    </location>
</feature>
<dbReference type="Pfam" id="PF10243">
    <property type="entry name" value="MIP-T3"/>
    <property type="match status" value="1"/>
</dbReference>